<accession>A0ABT5DK67</accession>
<comment type="catalytic activity">
    <reaction evidence="7 8">
        <text>5-phospho-beta-D-ribosylamine + L-glutamate + diphosphate = 5-phospho-alpha-D-ribose 1-diphosphate + L-glutamine + H2O</text>
        <dbReference type="Rhea" id="RHEA:14905"/>
        <dbReference type="ChEBI" id="CHEBI:15377"/>
        <dbReference type="ChEBI" id="CHEBI:29985"/>
        <dbReference type="ChEBI" id="CHEBI:33019"/>
        <dbReference type="ChEBI" id="CHEBI:58017"/>
        <dbReference type="ChEBI" id="CHEBI:58359"/>
        <dbReference type="ChEBI" id="CHEBI:58681"/>
        <dbReference type="EC" id="2.4.2.14"/>
    </reaction>
</comment>
<keyword evidence="7" id="KW-0460">Magnesium</keyword>
<dbReference type="InterPro" id="IPR029055">
    <property type="entry name" value="Ntn_hydrolases_N"/>
</dbReference>
<feature type="binding site" evidence="7">
    <location>
        <position position="236"/>
    </location>
    <ligand>
        <name>[4Fe-4S] cluster</name>
        <dbReference type="ChEBI" id="CHEBI:49883"/>
    </ligand>
</feature>
<feature type="binding site" evidence="7">
    <location>
        <position position="438"/>
    </location>
    <ligand>
        <name>[4Fe-4S] cluster</name>
        <dbReference type="ChEBI" id="CHEBI:49883"/>
    </ligand>
</feature>
<evidence type="ECO:0000256" key="3">
    <source>
        <dbReference type="ARBA" id="ARBA00022676"/>
    </source>
</evidence>
<proteinExistence type="inferred from homology"/>
<dbReference type="InterPro" id="IPR017932">
    <property type="entry name" value="GATase_2_dom"/>
</dbReference>
<dbReference type="SUPFAM" id="SSF56235">
    <property type="entry name" value="N-terminal nucleophile aminohydrolases (Ntn hydrolases)"/>
    <property type="match status" value="1"/>
</dbReference>
<dbReference type="RefSeq" id="WP_272143697.1">
    <property type="nucleotide sequence ID" value="NZ_JAQNDM010000002.1"/>
</dbReference>
<evidence type="ECO:0000256" key="8">
    <source>
        <dbReference type="PIRNR" id="PIRNR000485"/>
    </source>
</evidence>
<keyword evidence="7" id="KW-0479">Metal-binding</keyword>
<reference evidence="10 11" key="1">
    <citation type="submission" date="2022-11" db="EMBL/GenBank/DDBJ databases">
        <title>Minimal conservation of predation-associated metabolite biosynthetic gene clusters underscores biosynthetic potential of Myxococcota including descriptions for ten novel species: Archangium lansinium sp. nov., Myxococcus landrumus sp. nov., Nannocystis bai.</title>
        <authorList>
            <person name="Ahearne A."/>
            <person name="Stevens C."/>
            <person name="Dowd S."/>
        </authorList>
    </citation>
    <scope>NUCLEOTIDE SEQUENCE [LARGE SCALE GENOMIC DNA]</scope>
    <source>
        <strain evidence="10 11">NCWAL01</strain>
    </source>
</reference>
<evidence type="ECO:0000313" key="10">
    <source>
        <dbReference type="EMBL" id="MDC0713439.1"/>
    </source>
</evidence>
<keyword evidence="7" id="KW-0411">Iron-sulfur</keyword>
<keyword evidence="7" id="KW-0408">Iron</keyword>
<comment type="caution">
    <text evidence="10">The sequence shown here is derived from an EMBL/GenBank/DDBJ whole genome shotgun (WGS) entry which is preliminary data.</text>
</comment>
<dbReference type="EMBL" id="JAQNDM010000002">
    <property type="protein sequence ID" value="MDC0713439.1"/>
    <property type="molecule type" value="Genomic_DNA"/>
</dbReference>
<keyword evidence="6 7" id="KW-0315">Glutamine amidotransferase</keyword>
<dbReference type="InterPro" id="IPR035584">
    <property type="entry name" value="PurF_N"/>
</dbReference>
<dbReference type="InterPro" id="IPR005854">
    <property type="entry name" value="PurF"/>
</dbReference>
<dbReference type="HAMAP" id="MF_01931">
    <property type="entry name" value="PurF"/>
    <property type="match status" value="1"/>
</dbReference>
<keyword evidence="11" id="KW-1185">Reference proteome</keyword>
<organism evidence="10 11">
    <name type="scientific">Stigmatella ashevillensis</name>
    <dbReference type="NCBI Taxonomy" id="2995309"/>
    <lineage>
        <taxon>Bacteria</taxon>
        <taxon>Pseudomonadati</taxon>
        <taxon>Myxococcota</taxon>
        <taxon>Myxococcia</taxon>
        <taxon>Myxococcales</taxon>
        <taxon>Cystobacterineae</taxon>
        <taxon>Archangiaceae</taxon>
        <taxon>Stigmatella</taxon>
    </lineage>
</organism>
<protein>
    <recommendedName>
        <fullName evidence="7">Amidophosphoribosyltransferase</fullName>
        <shortName evidence="7">ATase</shortName>
        <ecNumber evidence="7">2.4.2.14</ecNumber>
    </recommendedName>
    <alternativeName>
        <fullName evidence="7">Glutamine phosphoribosylpyrophosphate amidotransferase</fullName>
        <shortName evidence="7">GPATase</shortName>
    </alternativeName>
</protein>
<evidence type="ECO:0000313" key="11">
    <source>
        <dbReference type="Proteomes" id="UP001221838"/>
    </source>
</evidence>
<dbReference type="Pfam" id="PF13537">
    <property type="entry name" value="GATase_7"/>
    <property type="match status" value="1"/>
</dbReference>
<dbReference type="EC" id="2.4.2.14" evidence="7"/>
<dbReference type="Gene3D" id="3.60.20.10">
    <property type="entry name" value="Glutamine Phosphoribosylpyrophosphate, subunit 1, domain 1"/>
    <property type="match status" value="1"/>
</dbReference>
<feature type="active site" description="Nucleophile" evidence="7">
    <location>
        <position position="2"/>
    </location>
</feature>
<dbReference type="CDD" id="cd06223">
    <property type="entry name" value="PRTases_typeI"/>
    <property type="match status" value="1"/>
</dbReference>
<dbReference type="PANTHER" id="PTHR11907">
    <property type="entry name" value="AMIDOPHOSPHORIBOSYLTRANSFERASE"/>
    <property type="match status" value="1"/>
</dbReference>
<comment type="pathway">
    <text evidence="1 7 8">Purine metabolism; IMP biosynthesis via de novo pathway; N(1)-(5-phospho-D-ribosyl)glycinamide from 5-phospho-alpha-D-ribose 1-diphosphate: step 1/2.</text>
</comment>
<gene>
    <name evidence="7 10" type="primary">purF</name>
    <name evidence="10" type="ORF">POL68_33555</name>
</gene>
<comment type="similarity">
    <text evidence="2 7 8">In the C-terminal section; belongs to the purine/pyrimidine phosphoribosyltransferase family.</text>
</comment>
<keyword evidence="5 7" id="KW-0658">Purine biosynthesis</keyword>
<evidence type="ECO:0000259" key="9">
    <source>
        <dbReference type="PROSITE" id="PS51278"/>
    </source>
</evidence>
<evidence type="ECO:0000256" key="5">
    <source>
        <dbReference type="ARBA" id="ARBA00022755"/>
    </source>
</evidence>
<feature type="binding site" evidence="7">
    <location>
        <position position="347"/>
    </location>
    <ligand>
        <name>Mg(2+)</name>
        <dbReference type="ChEBI" id="CHEBI:18420"/>
    </ligand>
</feature>
<dbReference type="NCBIfam" id="TIGR01134">
    <property type="entry name" value="purF"/>
    <property type="match status" value="1"/>
</dbReference>
<dbReference type="SUPFAM" id="SSF53271">
    <property type="entry name" value="PRTase-like"/>
    <property type="match status" value="1"/>
</dbReference>
<dbReference type="Proteomes" id="UP001221838">
    <property type="component" value="Unassembled WGS sequence"/>
</dbReference>
<dbReference type="CDD" id="cd00715">
    <property type="entry name" value="GPATase_N"/>
    <property type="match status" value="1"/>
</dbReference>
<comment type="cofactor">
    <cofactor evidence="7">
        <name>Mg(2+)</name>
        <dbReference type="ChEBI" id="CHEBI:18420"/>
    </cofactor>
    <text evidence="7">Binds 1 Mg(2+) ion per subunit.</text>
</comment>
<feature type="binding site" evidence="7">
    <location>
        <position position="383"/>
    </location>
    <ligand>
        <name>[4Fe-4S] cluster</name>
        <dbReference type="ChEBI" id="CHEBI:49883"/>
    </ligand>
</feature>
<feature type="domain" description="Glutamine amidotransferase type-2" evidence="9">
    <location>
        <begin position="2"/>
        <end position="220"/>
    </location>
</feature>
<dbReference type="PIRSF" id="PIRSF000485">
    <property type="entry name" value="Amd_phspho_trans"/>
    <property type="match status" value="1"/>
</dbReference>
<name>A0ABT5DK67_9BACT</name>
<evidence type="ECO:0000256" key="2">
    <source>
        <dbReference type="ARBA" id="ARBA00010138"/>
    </source>
</evidence>
<sequence length="480" mass="51933">MCGIFGIIGHPEASNLAYLGLHALQHRGQESAGIVSSDGNMLRFHREMGLVADIFTAPTLEKLLGSAAIGHVRYSTAGGSQLKNAQPLCVEYGGGQMSVAHNGNLVNAQELRQSLVADGAIFQSDADTEIIIHLIARSRQPTFEKKVTEALSKVKGAYSLVFLTQNQLVAVRDPYGFRPLVLGRLRNSYVLASETTALDLIEAEFIREIEAGEMVVIDEHGLRTSQPFTPTRLGRCIFEQVYFAKPDSVLFGTSVYEARKELGRQLAREQPAPGADLVIAVPDSGVPAAIGFSQVSGIPYDVGLIRSNYVGRTFIEPQQSIRHFGVKLKLSAVRQVLKGKRVVVVDDSIVRGTTSRKIVKMLKAAGAVEVHLRISSPPTVWPCYYGIDTPSRQELIASNHTTEEIARYVTADTLGYLSLEGLGTAVGDRERNTFCTACFSGKYLTGDLNAEAIEASTQHTAPGITLLSGPEELPGKQLLA</sequence>
<dbReference type="InterPro" id="IPR029057">
    <property type="entry name" value="PRTase-like"/>
</dbReference>
<comment type="cofactor">
    <cofactor evidence="7">
        <name>[4Fe-4S] cluster</name>
        <dbReference type="ChEBI" id="CHEBI:49883"/>
    </cofactor>
    <text evidence="7">Binds 1 [4Fe-4S] cluster per subunit.</text>
</comment>
<feature type="binding site" evidence="7">
    <location>
        <position position="346"/>
    </location>
    <ligand>
        <name>Mg(2+)</name>
        <dbReference type="ChEBI" id="CHEBI:18420"/>
    </ligand>
</feature>
<comment type="function">
    <text evidence="7">Catalyzes the formation of phosphoribosylamine from phosphoribosylpyrophosphate (PRPP) and glutamine.</text>
</comment>
<keyword evidence="4 7" id="KW-0808">Transferase</keyword>
<dbReference type="PROSITE" id="PS51278">
    <property type="entry name" value="GATASE_TYPE_2"/>
    <property type="match status" value="1"/>
</dbReference>
<dbReference type="GO" id="GO:0004044">
    <property type="term" value="F:amidophosphoribosyltransferase activity"/>
    <property type="evidence" value="ECO:0007669"/>
    <property type="project" value="UniProtKB-EC"/>
</dbReference>
<keyword evidence="3 7" id="KW-0328">Glycosyltransferase</keyword>
<evidence type="ECO:0000256" key="4">
    <source>
        <dbReference type="ARBA" id="ARBA00022679"/>
    </source>
</evidence>
<evidence type="ECO:0000256" key="6">
    <source>
        <dbReference type="ARBA" id="ARBA00022962"/>
    </source>
</evidence>
<evidence type="ECO:0000256" key="1">
    <source>
        <dbReference type="ARBA" id="ARBA00005209"/>
    </source>
</evidence>
<feature type="binding site" evidence="7">
    <location>
        <position position="435"/>
    </location>
    <ligand>
        <name>[4Fe-4S] cluster</name>
        <dbReference type="ChEBI" id="CHEBI:49883"/>
    </ligand>
</feature>
<dbReference type="InterPro" id="IPR000836">
    <property type="entry name" value="PRTase_dom"/>
</dbReference>
<evidence type="ECO:0000256" key="7">
    <source>
        <dbReference type="HAMAP-Rule" id="MF_01931"/>
    </source>
</evidence>
<keyword evidence="7" id="KW-0004">4Fe-4S</keyword>
<dbReference type="Gene3D" id="3.40.50.2020">
    <property type="match status" value="1"/>
</dbReference>
<feature type="binding site" evidence="7">
    <location>
        <position position="284"/>
    </location>
    <ligand>
        <name>Mg(2+)</name>
        <dbReference type="ChEBI" id="CHEBI:18420"/>
    </ligand>
</feature>